<proteinExistence type="inferred from homology"/>
<protein>
    <recommendedName>
        <fullName evidence="1">Thiol:disulfide interchange protein</fullName>
    </recommendedName>
</protein>
<dbReference type="InterPro" id="IPR051470">
    <property type="entry name" value="Thiol:disulfide_interchange"/>
</dbReference>
<evidence type="ECO:0000256" key="1">
    <source>
        <dbReference type="RuleBase" id="RU364038"/>
    </source>
</evidence>
<comment type="caution">
    <text evidence="4">The sequence shown here is derived from an EMBL/GenBank/DDBJ whole genome shotgun (WGS) entry which is preliminary data.</text>
</comment>
<comment type="function">
    <text evidence="1">Required for disulfide bond formation in some periplasmic proteins. Acts by transferring its disulfide bond to other proteins and is reduced in the process.</text>
</comment>
<reference evidence="5" key="1">
    <citation type="submission" date="2018-06" db="EMBL/GenBank/DDBJ databases">
        <title>Whole genome sequencing of four bacterial strains from South Shetland trench revealing bio-synthetic gene clusters.</title>
        <authorList>
            <person name="Abdel-Mageed W.M."/>
            <person name="Lehri B."/>
            <person name="Jarmusch S."/>
            <person name="Miranda K."/>
            <person name="Goodfellow M."/>
            <person name="Jaspars M."/>
            <person name="Karlyshev A.V."/>
        </authorList>
    </citation>
    <scope>NUCLEOTIDE SEQUENCE [LARGE SCALE GENOMIC DNA]</scope>
    <source>
        <strain evidence="5">SST4</strain>
    </source>
</reference>
<evidence type="ECO:0000256" key="2">
    <source>
        <dbReference type="SAM" id="Phobius"/>
    </source>
</evidence>
<sequence>MKLATEYNRPPWVDQKLIKRASMRYILPITYCLAAAGLLGLITLPALAQEASTDATESRQASSATNTESPLPKSITALVDQGFTFHGSFEAPDGLQGYALSYDNEPMAAYISSSSDYAVIGTLIDPQGNAVMESQLQALVLDPMLEATWSAFENTRFISEGNDDASHIVYTLTDPNCPYCNALWKNSRPLIEQGVLQLRHVLVGVLSEDSLRKAAAILESDNPASALETHELEFRNGGIRPVEPSEESQALLRNHAQIMREAGATGTPTSYYRDEAGKVQRINGAVSTDQFREILGVE</sequence>
<evidence type="ECO:0000313" key="4">
    <source>
        <dbReference type="EMBL" id="RBI65247.1"/>
    </source>
</evidence>
<evidence type="ECO:0000313" key="5">
    <source>
        <dbReference type="Proteomes" id="UP000252204"/>
    </source>
</evidence>
<keyword evidence="2" id="KW-0472">Membrane</keyword>
<dbReference type="Pfam" id="PF13098">
    <property type="entry name" value="Thioredoxin_2"/>
    <property type="match status" value="1"/>
</dbReference>
<dbReference type="Proteomes" id="UP000252204">
    <property type="component" value="Unassembled WGS sequence"/>
</dbReference>
<keyword evidence="1" id="KW-0676">Redox-active center</keyword>
<accession>A0A365TIB4</accession>
<dbReference type="GO" id="GO:0042597">
    <property type="term" value="C:periplasmic space"/>
    <property type="evidence" value="ECO:0007669"/>
    <property type="project" value="UniProtKB-SubCell"/>
</dbReference>
<keyword evidence="1" id="KW-0574">Periplasm</keyword>
<name>A0A365TIB4_9GAMM</name>
<feature type="domain" description="Thioredoxin-like fold" evidence="3">
    <location>
        <begin position="165"/>
        <end position="295"/>
    </location>
</feature>
<comment type="subcellular location">
    <subcellularLocation>
        <location evidence="1">Periplasm</location>
    </subcellularLocation>
</comment>
<dbReference type="InterPro" id="IPR009094">
    <property type="entry name" value="DiS-bond_isomerase_DsbC/G_N_sf"/>
</dbReference>
<dbReference type="SUPFAM" id="SSF52833">
    <property type="entry name" value="Thioredoxin-like"/>
    <property type="match status" value="1"/>
</dbReference>
<evidence type="ECO:0000259" key="3">
    <source>
        <dbReference type="Pfam" id="PF13098"/>
    </source>
</evidence>
<dbReference type="PANTHER" id="PTHR35272:SF4">
    <property type="entry name" value="THIOL:DISULFIDE INTERCHANGE PROTEIN DSBG"/>
    <property type="match status" value="1"/>
</dbReference>
<keyword evidence="2" id="KW-0812">Transmembrane</keyword>
<dbReference type="CDD" id="cd03020">
    <property type="entry name" value="DsbA_DsbC_DsbG"/>
    <property type="match status" value="1"/>
</dbReference>
<dbReference type="EMBL" id="QNTU01000021">
    <property type="protein sequence ID" value="RBI65247.1"/>
    <property type="molecule type" value="Genomic_DNA"/>
</dbReference>
<keyword evidence="1" id="KW-0732">Signal</keyword>
<organism evidence="4 5">
    <name type="scientific">Vreelandella sulfidaeris</name>
    <dbReference type="NCBI Taxonomy" id="115553"/>
    <lineage>
        <taxon>Bacteria</taxon>
        <taxon>Pseudomonadati</taxon>
        <taxon>Pseudomonadota</taxon>
        <taxon>Gammaproteobacteria</taxon>
        <taxon>Oceanospirillales</taxon>
        <taxon>Halomonadaceae</taxon>
        <taxon>Vreelandella</taxon>
    </lineage>
</organism>
<comment type="similarity">
    <text evidence="1">Belongs to the thioredoxin family. DsbC subfamily.</text>
</comment>
<dbReference type="InterPro" id="IPR012336">
    <property type="entry name" value="Thioredoxin-like_fold"/>
</dbReference>
<dbReference type="InterPro" id="IPR036249">
    <property type="entry name" value="Thioredoxin-like_sf"/>
</dbReference>
<keyword evidence="5" id="KW-1185">Reference proteome</keyword>
<feature type="transmembrane region" description="Helical" evidence="2">
    <location>
        <begin position="25"/>
        <end position="48"/>
    </location>
</feature>
<dbReference type="Gene3D" id="3.10.450.70">
    <property type="entry name" value="Disulphide bond isomerase, DsbC/G, N-terminal"/>
    <property type="match status" value="1"/>
</dbReference>
<dbReference type="InterPro" id="IPR033954">
    <property type="entry name" value="DiS-bond_Isoase_DsbC/G"/>
</dbReference>
<dbReference type="NCBIfam" id="NF008657">
    <property type="entry name" value="PRK11657.1"/>
    <property type="match status" value="1"/>
</dbReference>
<dbReference type="SUPFAM" id="SSF54423">
    <property type="entry name" value="DsbC/DsbG N-terminal domain-like"/>
    <property type="match status" value="1"/>
</dbReference>
<dbReference type="PANTHER" id="PTHR35272">
    <property type="entry name" value="THIOL:DISULFIDE INTERCHANGE PROTEIN DSBC-RELATED"/>
    <property type="match status" value="1"/>
</dbReference>
<dbReference type="OrthoDB" id="5298214at2"/>
<gene>
    <name evidence="4" type="ORF">DQ400_18950</name>
</gene>
<keyword evidence="2" id="KW-1133">Transmembrane helix</keyword>
<dbReference type="AlphaFoldDB" id="A0A365TIB4"/>
<dbReference type="Gene3D" id="3.40.30.10">
    <property type="entry name" value="Glutaredoxin"/>
    <property type="match status" value="1"/>
</dbReference>